<protein>
    <submittedName>
        <fullName evidence="1">Receptor-type adenylate cyclase</fullName>
    </submittedName>
</protein>
<dbReference type="RefSeq" id="XP_029234750.1">
    <property type="nucleotide sequence ID" value="XM_029385401.1"/>
</dbReference>
<dbReference type="AlphaFoldDB" id="A0A3R7KE19"/>
<dbReference type="GeneID" id="40332593"/>
<name>A0A3R7KE19_TRYRA</name>
<evidence type="ECO:0000313" key="1">
    <source>
        <dbReference type="EMBL" id="RNE98639.1"/>
    </source>
</evidence>
<gene>
    <name evidence="1" type="ORF">TraAM80_08660</name>
</gene>
<dbReference type="Proteomes" id="UP000283634">
    <property type="component" value="Unassembled WGS sequence"/>
</dbReference>
<evidence type="ECO:0000313" key="2">
    <source>
        <dbReference type="Proteomes" id="UP000283634"/>
    </source>
</evidence>
<dbReference type="OrthoDB" id="252578at2759"/>
<sequence>MAHTGGQSQGRGYGGALGAARRPCAVGFAALCCAVVPCCCLSSSCAAAAARFSMCRCQVRSFQGVVKLVAFRFNDPSLDNFSGSIVAGLNASLHSRKFTAADGVRAEIAYKSATFTTYPSELSAALKDRRTHAVVGHCGDKLLESVKDVLA</sequence>
<comment type="caution">
    <text evidence="1">The sequence shown here is derived from an EMBL/GenBank/DDBJ whole genome shotgun (WGS) entry which is preliminary data.</text>
</comment>
<keyword evidence="1" id="KW-0675">Receptor</keyword>
<keyword evidence="2" id="KW-1185">Reference proteome</keyword>
<organism evidence="1 2">
    <name type="scientific">Trypanosoma rangeli</name>
    <dbReference type="NCBI Taxonomy" id="5698"/>
    <lineage>
        <taxon>Eukaryota</taxon>
        <taxon>Discoba</taxon>
        <taxon>Euglenozoa</taxon>
        <taxon>Kinetoplastea</taxon>
        <taxon>Metakinetoplastina</taxon>
        <taxon>Trypanosomatida</taxon>
        <taxon>Trypanosomatidae</taxon>
        <taxon>Trypanosoma</taxon>
        <taxon>Herpetosoma</taxon>
    </lineage>
</organism>
<dbReference type="VEuPathDB" id="TriTrypDB:TRSC58_07008"/>
<dbReference type="EMBL" id="MKGL01000447">
    <property type="protein sequence ID" value="RNE98639.1"/>
    <property type="molecule type" value="Genomic_DNA"/>
</dbReference>
<reference evidence="1 2" key="1">
    <citation type="journal article" date="2018" name="BMC Genomics">
        <title>Genomic comparison of Trypanosoma conorhini and Trypanosoma rangeli to Trypanosoma cruzi strains of high and low virulence.</title>
        <authorList>
            <person name="Bradwell K.R."/>
            <person name="Koparde V.N."/>
            <person name="Matveyev A.V."/>
            <person name="Serrano M.G."/>
            <person name="Alves J.M."/>
            <person name="Parikh H."/>
            <person name="Huang B."/>
            <person name="Lee V."/>
            <person name="Espinosa-Alvarez O."/>
            <person name="Ortiz P.A."/>
            <person name="Costa-Martins A.G."/>
            <person name="Teixeira M.M."/>
            <person name="Buck G.A."/>
        </authorList>
    </citation>
    <scope>NUCLEOTIDE SEQUENCE [LARGE SCALE GENOMIC DNA]</scope>
    <source>
        <strain evidence="1 2">AM80</strain>
    </source>
</reference>
<proteinExistence type="predicted"/>
<accession>A0A3R7KE19</accession>